<dbReference type="InterPro" id="IPR037800">
    <property type="entry name" value="GCN5"/>
</dbReference>
<dbReference type="PANTHER" id="PTHR45750">
    <property type="entry name" value="GH11602P"/>
    <property type="match status" value="1"/>
</dbReference>
<dbReference type="InterPro" id="IPR016181">
    <property type="entry name" value="Acyl_CoA_acyltransferase"/>
</dbReference>
<evidence type="ECO:0000259" key="18">
    <source>
        <dbReference type="PROSITE" id="PS51186"/>
    </source>
</evidence>
<sequence>MMTESVASTSHSQPEENASTSTSTGDQSLWQINLHRIQQRKQQVYNWPTNKKLLKLAIYSACQNEGCKCTGWKSSSQHLKSSSRVDVAQPLANFSDPCHNCNHVLVSHVSHLSSLSDDEYKRLLGMVIDVENIFMSMHREEDDDTKRVYYYLFKMLRKCIVEVSKPTIEAPLGQPPFERPNIARAITNFVSHKFGNTPQKTIMYDLAKMLLHCLNHWNFETPHSRKQVASADEITAYEVNYTRWLVFCHVPVFCDSLPHFETTLVFGRTLLQAVFKSVRRQLLDKCHSEQDRMPPEKKVLVLKHFPKFLSLVEEEIYSSNSPIWDPEFKPAAITSHLQAALDNKGAQSVRRGQFEKLNVPPNEKDTFTTVTLTPGRKKIVRNDTLQIGEKREGDQVIRSPESKRRKVENDSTDDIPHETVAEIIATISDPQHTSSLSAVFQENFRRPRDEKAKMEEANGIIEFVLVGNSLTQKVSKQTMLWLIGLQNVFSHQLPKMPVEYISRLLFDPQHKTLALIKDKQPIGGICFRIYPDQGFTEIVFCVVSSHVQVKGYGTHLMNHLKDYHVRNGVLHFLTYADQNAIDYFRKQGFSKDIKLSRSVYQGYIKDYVGAMLMHCQLNSRIVYTEFISVVRKQKEIIKRLVEQRKQDVQKIHPGLTCFREGVRSIPVESIPGLRETGFKPFARNTRVSKINEESSDPETLMKTLKIVLNSIKNHGLAWPFQKPVDKKEVPDYYDLIKYPMDLKTISDRLKAGYYSTRKLFIADMTRIFTNCRTYNSPNTEYCMCANTLEKYFQTKMKELGLWDK</sequence>
<evidence type="ECO:0000259" key="17">
    <source>
        <dbReference type="PROSITE" id="PS50014"/>
    </source>
</evidence>
<evidence type="ECO:0000256" key="5">
    <source>
        <dbReference type="ARBA" id="ARBA00022679"/>
    </source>
</evidence>
<dbReference type="GO" id="GO:0045944">
    <property type="term" value="P:positive regulation of transcription by RNA polymerase II"/>
    <property type="evidence" value="ECO:0007669"/>
    <property type="project" value="TreeGrafter"/>
</dbReference>
<dbReference type="GO" id="GO:0005813">
    <property type="term" value="C:centrosome"/>
    <property type="evidence" value="ECO:0007669"/>
    <property type="project" value="UniProtKB-SubCell"/>
</dbReference>
<dbReference type="EMBL" id="GEDC01006107">
    <property type="protein sequence ID" value="JAS31191.1"/>
    <property type="molecule type" value="Transcribed_RNA"/>
</dbReference>
<dbReference type="Gene3D" id="1.20.920.10">
    <property type="entry name" value="Bromodomain-like"/>
    <property type="match status" value="1"/>
</dbReference>
<evidence type="ECO:0000256" key="7">
    <source>
        <dbReference type="ARBA" id="ARBA00023015"/>
    </source>
</evidence>
<evidence type="ECO:0000256" key="10">
    <source>
        <dbReference type="ARBA" id="ARBA00023163"/>
    </source>
</evidence>
<feature type="region of interest" description="Disordered" evidence="16">
    <location>
        <begin position="389"/>
        <end position="412"/>
    </location>
</feature>
<evidence type="ECO:0000256" key="8">
    <source>
        <dbReference type="ARBA" id="ARBA00023117"/>
    </source>
</evidence>
<dbReference type="GO" id="GO:0005634">
    <property type="term" value="C:nucleus"/>
    <property type="evidence" value="ECO:0007669"/>
    <property type="project" value="UniProtKB-SubCell"/>
</dbReference>
<evidence type="ECO:0000256" key="15">
    <source>
        <dbReference type="PROSITE-ProRule" id="PRU00035"/>
    </source>
</evidence>
<reference evidence="19" key="1">
    <citation type="submission" date="2015-12" db="EMBL/GenBank/DDBJ databases">
        <title>De novo transcriptome assembly of four potential Pierce s Disease insect vectors from Arizona vineyards.</title>
        <authorList>
            <person name="Tassone E.E."/>
        </authorList>
    </citation>
    <scope>NUCLEOTIDE SEQUENCE</scope>
</reference>
<keyword evidence="12" id="KW-0539">Nucleus</keyword>
<evidence type="ECO:0000313" key="19">
    <source>
        <dbReference type="EMBL" id="JAS31191.1"/>
    </source>
</evidence>
<feature type="domain" description="N-acetyltransferase" evidence="18">
    <location>
        <begin position="472"/>
        <end position="618"/>
    </location>
</feature>
<evidence type="ECO:0000256" key="1">
    <source>
        <dbReference type="ARBA" id="ARBA00004123"/>
    </source>
</evidence>
<keyword evidence="8 15" id="KW-0103">Bromodomain</keyword>
<dbReference type="InterPro" id="IPR009464">
    <property type="entry name" value="PCAF_N"/>
</dbReference>
<keyword evidence="13" id="KW-0012">Acyltransferase</keyword>
<dbReference type="FunFam" id="3.40.630.30:FF:000004">
    <property type="entry name" value="Histone acetyltransferase KAT2A"/>
    <property type="match status" value="1"/>
</dbReference>
<dbReference type="InterPro" id="IPR000182">
    <property type="entry name" value="GNAT_dom"/>
</dbReference>
<comment type="catalytic activity">
    <reaction evidence="14">
        <text>L-lysyl-[histone] + acetyl-CoA = N(6)-acetyl-L-lysyl-[histone] + CoA + H(+)</text>
        <dbReference type="Rhea" id="RHEA:21992"/>
        <dbReference type="Rhea" id="RHEA-COMP:9845"/>
        <dbReference type="Rhea" id="RHEA-COMP:11338"/>
        <dbReference type="ChEBI" id="CHEBI:15378"/>
        <dbReference type="ChEBI" id="CHEBI:29969"/>
        <dbReference type="ChEBI" id="CHEBI:57287"/>
        <dbReference type="ChEBI" id="CHEBI:57288"/>
        <dbReference type="ChEBI" id="CHEBI:61930"/>
        <dbReference type="EC" id="2.3.1.48"/>
    </reaction>
    <physiologicalReaction direction="left-to-right" evidence="14">
        <dbReference type="Rhea" id="RHEA:21993"/>
    </physiologicalReaction>
</comment>
<dbReference type="SUPFAM" id="SSF55729">
    <property type="entry name" value="Acyl-CoA N-acyltransferases (Nat)"/>
    <property type="match status" value="1"/>
</dbReference>
<comment type="similarity">
    <text evidence="3">Belongs to the acetyltransferase family. GCN5 subfamily.</text>
</comment>
<dbReference type="PROSITE" id="PS50014">
    <property type="entry name" value="BROMODOMAIN_2"/>
    <property type="match status" value="1"/>
</dbReference>
<comment type="subcellular location">
    <subcellularLocation>
        <location evidence="2">Cytoplasm</location>
        <location evidence="2">Cytoskeleton</location>
        <location evidence="2">Microtubule organizing center</location>
        <location evidence="2">Centrosome</location>
    </subcellularLocation>
    <subcellularLocation>
        <location evidence="1">Nucleus</location>
    </subcellularLocation>
</comment>
<dbReference type="Pfam" id="PF06466">
    <property type="entry name" value="PCAF_N"/>
    <property type="match status" value="1"/>
</dbReference>
<dbReference type="GO" id="GO:0140672">
    <property type="term" value="C:ATAC complex"/>
    <property type="evidence" value="ECO:0007669"/>
    <property type="project" value="TreeGrafter"/>
</dbReference>
<dbReference type="Pfam" id="PF00583">
    <property type="entry name" value="Acetyltransf_1"/>
    <property type="match status" value="1"/>
</dbReference>
<keyword evidence="10" id="KW-0804">Transcription</keyword>
<gene>
    <name evidence="19" type="ORF">g.8189</name>
</gene>
<dbReference type="PRINTS" id="PR00503">
    <property type="entry name" value="BROMODOMAIN"/>
</dbReference>
<dbReference type="SUPFAM" id="SSF47370">
    <property type="entry name" value="Bromodomain"/>
    <property type="match status" value="1"/>
</dbReference>
<dbReference type="PANTHER" id="PTHR45750:SF3">
    <property type="entry name" value="HISTONE ACETYLTRANSFERASE"/>
    <property type="match status" value="1"/>
</dbReference>
<accession>A0A1B6DZV6</accession>
<feature type="domain" description="Bromo" evidence="17">
    <location>
        <begin position="712"/>
        <end position="782"/>
    </location>
</feature>
<evidence type="ECO:0000256" key="6">
    <source>
        <dbReference type="ARBA" id="ARBA00022853"/>
    </source>
</evidence>
<keyword evidence="6" id="KW-0156">Chromatin regulator</keyword>
<organism evidence="19">
    <name type="scientific">Clastoptera arizonana</name>
    <name type="common">Arizona spittle bug</name>
    <dbReference type="NCBI Taxonomy" id="38151"/>
    <lineage>
        <taxon>Eukaryota</taxon>
        <taxon>Metazoa</taxon>
        <taxon>Ecdysozoa</taxon>
        <taxon>Arthropoda</taxon>
        <taxon>Hexapoda</taxon>
        <taxon>Insecta</taxon>
        <taxon>Pterygota</taxon>
        <taxon>Neoptera</taxon>
        <taxon>Paraneoptera</taxon>
        <taxon>Hemiptera</taxon>
        <taxon>Auchenorrhyncha</taxon>
        <taxon>Cercopoidea</taxon>
        <taxon>Clastopteridae</taxon>
        <taxon>Clastoptera</taxon>
    </lineage>
</organism>
<keyword evidence="11" id="KW-0963">Cytoplasm</keyword>
<protein>
    <recommendedName>
        <fullName evidence="4">histone acetyltransferase</fullName>
        <ecNumber evidence="4">2.3.1.48</ecNumber>
    </recommendedName>
</protein>
<keyword evidence="9" id="KW-0010">Activator</keyword>
<keyword evidence="11" id="KW-0206">Cytoskeleton</keyword>
<keyword evidence="5" id="KW-0808">Transferase</keyword>
<evidence type="ECO:0000256" key="14">
    <source>
        <dbReference type="ARBA" id="ARBA00048940"/>
    </source>
</evidence>
<dbReference type="PROSITE" id="PS51186">
    <property type="entry name" value="GNAT"/>
    <property type="match status" value="1"/>
</dbReference>
<keyword evidence="7" id="KW-0805">Transcription regulation</keyword>
<dbReference type="InterPro" id="IPR001487">
    <property type="entry name" value="Bromodomain"/>
</dbReference>
<evidence type="ECO:0000256" key="4">
    <source>
        <dbReference type="ARBA" id="ARBA00013184"/>
    </source>
</evidence>
<dbReference type="SMART" id="SM00297">
    <property type="entry name" value="BROMO"/>
    <property type="match status" value="1"/>
</dbReference>
<dbReference type="CDD" id="cd05509">
    <property type="entry name" value="Bromo_gcn5_like"/>
    <property type="match status" value="1"/>
</dbReference>
<proteinExistence type="inferred from homology"/>
<evidence type="ECO:0000256" key="3">
    <source>
        <dbReference type="ARBA" id="ARBA00008607"/>
    </source>
</evidence>
<dbReference type="Pfam" id="PF00439">
    <property type="entry name" value="Bromodomain"/>
    <property type="match status" value="1"/>
</dbReference>
<dbReference type="PROSITE" id="PS00633">
    <property type="entry name" value="BROMODOMAIN_1"/>
    <property type="match status" value="1"/>
</dbReference>
<dbReference type="EC" id="2.3.1.48" evidence="4"/>
<dbReference type="Gene3D" id="3.40.630.30">
    <property type="match status" value="1"/>
</dbReference>
<evidence type="ECO:0000256" key="11">
    <source>
        <dbReference type="ARBA" id="ARBA00023212"/>
    </source>
</evidence>
<dbReference type="AlphaFoldDB" id="A0A1B6DZV6"/>
<dbReference type="InterPro" id="IPR018359">
    <property type="entry name" value="Bromodomain_CS"/>
</dbReference>
<evidence type="ECO:0000256" key="2">
    <source>
        <dbReference type="ARBA" id="ARBA00004300"/>
    </source>
</evidence>
<evidence type="ECO:0000256" key="13">
    <source>
        <dbReference type="ARBA" id="ARBA00023315"/>
    </source>
</evidence>
<dbReference type="GO" id="GO:0043992">
    <property type="term" value="F:histone H3K9 acetyltransferase activity"/>
    <property type="evidence" value="ECO:0007669"/>
    <property type="project" value="UniProtKB-ARBA"/>
</dbReference>
<dbReference type="InterPro" id="IPR036427">
    <property type="entry name" value="Bromodomain-like_sf"/>
</dbReference>
<feature type="region of interest" description="Disordered" evidence="16">
    <location>
        <begin position="1"/>
        <end position="26"/>
    </location>
</feature>
<dbReference type="CDD" id="cd04301">
    <property type="entry name" value="NAT_SF"/>
    <property type="match status" value="1"/>
</dbReference>
<evidence type="ECO:0000256" key="12">
    <source>
        <dbReference type="ARBA" id="ARBA00023242"/>
    </source>
</evidence>
<evidence type="ECO:0000256" key="16">
    <source>
        <dbReference type="SAM" id="MobiDB-lite"/>
    </source>
</evidence>
<name>A0A1B6DZV6_9HEMI</name>
<evidence type="ECO:0000256" key="9">
    <source>
        <dbReference type="ARBA" id="ARBA00023159"/>
    </source>
</evidence>